<feature type="region of interest" description="Disordered" evidence="1">
    <location>
        <begin position="1"/>
        <end position="125"/>
    </location>
</feature>
<evidence type="ECO:0000256" key="1">
    <source>
        <dbReference type="SAM" id="MobiDB-lite"/>
    </source>
</evidence>
<dbReference type="RefSeq" id="XP_033584333.1">
    <property type="nucleotide sequence ID" value="XM_033718615.1"/>
</dbReference>
<evidence type="ECO:0000313" key="2">
    <source>
        <dbReference type="EMBL" id="KAF2817369.1"/>
    </source>
</evidence>
<reference evidence="4" key="2">
    <citation type="submission" date="2020-04" db="EMBL/GenBank/DDBJ databases">
        <authorList>
            <consortium name="NCBI Genome Project"/>
        </authorList>
    </citation>
    <scope>NUCLEOTIDE SEQUENCE</scope>
    <source>
        <strain evidence="4">CBS 304.34</strain>
    </source>
</reference>
<evidence type="ECO:0000313" key="3">
    <source>
        <dbReference type="Proteomes" id="UP000504636"/>
    </source>
</evidence>
<evidence type="ECO:0000313" key="4">
    <source>
        <dbReference type="RefSeq" id="XP_033584333.1"/>
    </source>
</evidence>
<protein>
    <submittedName>
        <fullName evidence="2 4">Uncharacterized protein</fullName>
    </submittedName>
</protein>
<dbReference type="EMBL" id="MU003692">
    <property type="protein sequence ID" value="KAF2817369.1"/>
    <property type="molecule type" value="Genomic_DNA"/>
</dbReference>
<feature type="compositionally biased region" description="Basic and acidic residues" evidence="1">
    <location>
        <begin position="60"/>
        <end position="70"/>
    </location>
</feature>
<dbReference type="AlphaFoldDB" id="A0A6A6Z9J2"/>
<gene>
    <name evidence="2 4" type="ORF">BDZ99DRAFT_457108</name>
</gene>
<proteinExistence type="predicted"/>
<reference evidence="2 4" key="1">
    <citation type="journal article" date="2020" name="Stud. Mycol.">
        <title>101 Dothideomycetes genomes: a test case for predicting lifestyles and emergence of pathogens.</title>
        <authorList>
            <person name="Haridas S."/>
            <person name="Albert R."/>
            <person name="Binder M."/>
            <person name="Bloem J."/>
            <person name="Labutti K."/>
            <person name="Salamov A."/>
            <person name="Andreopoulos B."/>
            <person name="Baker S."/>
            <person name="Barry K."/>
            <person name="Bills G."/>
            <person name="Bluhm B."/>
            <person name="Cannon C."/>
            <person name="Castanera R."/>
            <person name="Culley D."/>
            <person name="Daum C."/>
            <person name="Ezra D."/>
            <person name="Gonzalez J."/>
            <person name="Henrissat B."/>
            <person name="Kuo A."/>
            <person name="Liang C."/>
            <person name="Lipzen A."/>
            <person name="Lutzoni F."/>
            <person name="Magnuson J."/>
            <person name="Mondo S."/>
            <person name="Nolan M."/>
            <person name="Ohm R."/>
            <person name="Pangilinan J."/>
            <person name="Park H.-J."/>
            <person name="Ramirez L."/>
            <person name="Alfaro M."/>
            <person name="Sun H."/>
            <person name="Tritt A."/>
            <person name="Yoshinaga Y."/>
            <person name="Zwiers L.-H."/>
            <person name="Turgeon B."/>
            <person name="Goodwin S."/>
            <person name="Spatafora J."/>
            <person name="Crous P."/>
            <person name="Grigoriev I."/>
        </authorList>
    </citation>
    <scope>NUCLEOTIDE SEQUENCE</scope>
    <source>
        <strain evidence="2 4">CBS 304.34</strain>
    </source>
</reference>
<reference evidence="4" key="3">
    <citation type="submission" date="2025-04" db="UniProtKB">
        <authorList>
            <consortium name="RefSeq"/>
        </authorList>
    </citation>
    <scope>IDENTIFICATION</scope>
    <source>
        <strain evidence="4">CBS 304.34</strain>
    </source>
</reference>
<organism evidence="2">
    <name type="scientific">Mytilinidion resinicola</name>
    <dbReference type="NCBI Taxonomy" id="574789"/>
    <lineage>
        <taxon>Eukaryota</taxon>
        <taxon>Fungi</taxon>
        <taxon>Dikarya</taxon>
        <taxon>Ascomycota</taxon>
        <taxon>Pezizomycotina</taxon>
        <taxon>Dothideomycetes</taxon>
        <taxon>Pleosporomycetidae</taxon>
        <taxon>Mytilinidiales</taxon>
        <taxon>Mytilinidiaceae</taxon>
        <taxon>Mytilinidion</taxon>
    </lineage>
</organism>
<keyword evidence="3" id="KW-1185">Reference proteome</keyword>
<dbReference type="OrthoDB" id="3913483at2759"/>
<dbReference type="Proteomes" id="UP000504636">
    <property type="component" value="Unplaced"/>
</dbReference>
<name>A0A6A6Z9J2_9PEZI</name>
<feature type="compositionally biased region" description="Basic and acidic residues" evidence="1">
    <location>
        <begin position="1"/>
        <end position="13"/>
    </location>
</feature>
<dbReference type="GeneID" id="54459508"/>
<sequence length="125" mass="13128">MPSKQEIIDERKANLPLPEQPPHASDWNSLDERTVNVGSGGVSADISSSDSLRGPAAADSDVRVDGEEYKSNTVGRGAGREGQDNLGGLPNDAISRDAKNKSATVDTTGKDYGYPQKSDPSSGLQ</sequence>
<accession>A0A6A6Z9J2</accession>